<dbReference type="NCBIfam" id="TIGR01695">
    <property type="entry name" value="murJ_mviN"/>
    <property type="match status" value="1"/>
</dbReference>
<evidence type="ECO:0000256" key="8">
    <source>
        <dbReference type="ARBA" id="ARBA00060041"/>
    </source>
</evidence>
<feature type="transmembrane region" description="Helical" evidence="10">
    <location>
        <begin position="236"/>
        <end position="264"/>
    </location>
</feature>
<evidence type="ECO:0000256" key="9">
    <source>
        <dbReference type="ARBA" id="ARBA00061532"/>
    </source>
</evidence>
<dbReference type="CDD" id="cd13123">
    <property type="entry name" value="MATE_MurJ_like"/>
    <property type="match status" value="1"/>
</dbReference>
<dbReference type="GO" id="GO:0005886">
    <property type="term" value="C:plasma membrane"/>
    <property type="evidence" value="ECO:0007669"/>
    <property type="project" value="UniProtKB-SubCell"/>
</dbReference>
<keyword evidence="5 10" id="KW-0573">Peptidoglycan synthesis</keyword>
<feature type="transmembrane region" description="Helical" evidence="10">
    <location>
        <begin position="453"/>
        <end position="473"/>
    </location>
</feature>
<dbReference type="GO" id="GO:0071555">
    <property type="term" value="P:cell wall organization"/>
    <property type="evidence" value="ECO:0007669"/>
    <property type="project" value="UniProtKB-UniRule"/>
</dbReference>
<feature type="transmembrane region" description="Helical" evidence="10">
    <location>
        <begin position="193"/>
        <end position="216"/>
    </location>
</feature>
<feature type="transmembrane region" description="Helical" evidence="10">
    <location>
        <begin position="422"/>
        <end position="441"/>
    </location>
</feature>
<comment type="function">
    <text evidence="8 10 11">Involved in peptidoglycan biosynthesis. Transports lipid-linked peptidoglycan precursors from the inner to the outer leaflet of the cytoplasmic membrane.</text>
</comment>
<gene>
    <name evidence="10 12" type="primary">murJ</name>
    <name evidence="12" type="ORF">EHQ49_09315</name>
</gene>
<evidence type="ECO:0000313" key="12">
    <source>
        <dbReference type="EMBL" id="TGL40983.1"/>
    </source>
</evidence>
<evidence type="ECO:0000256" key="3">
    <source>
        <dbReference type="ARBA" id="ARBA00022692"/>
    </source>
</evidence>
<dbReference type="RefSeq" id="WP_135578688.1">
    <property type="nucleotide sequence ID" value="NZ_RQGA01000009.1"/>
</dbReference>
<comment type="pathway">
    <text evidence="10">Cell wall biogenesis; peptidoglycan biosynthesis.</text>
</comment>
<reference evidence="12" key="1">
    <citation type="journal article" date="2019" name="PLoS Negl. Trop. Dis.">
        <title>Revisiting the worldwide diversity of Leptospira species in the environment.</title>
        <authorList>
            <person name="Vincent A.T."/>
            <person name="Schiettekatte O."/>
            <person name="Bourhy P."/>
            <person name="Veyrier F.J."/>
            <person name="Picardeau M."/>
        </authorList>
    </citation>
    <scope>NUCLEOTIDE SEQUENCE [LARGE SCALE GENOMIC DNA]</scope>
    <source>
        <strain evidence="12">201702692</strain>
    </source>
</reference>
<sequence length="543" mass="60567">MTKQAKGSESSTRRSLALSFYTFLSRILGLIRDHFMAVSFGTGMVASAFSVAYRLPNMFRNLLAEGTLSQSFMPIFSEYEKMGVHEARVMSGTVLSFLFLCLSIFVALFWFFAAGFLPALVGGSPEYGTLVVELSLVLFFLIMTASLSSIFMSISNSHHNYFVPSLSPIILNFSYLIVFIFVFPFYHEIRDKVFVLAYGIVTGGILQLLVQGWYVYKNGYGPIFRLNLKHPAIRKIFKLMLPAALGGSFYQIGLLVDIFLANYIQNQNPGLGAVVSLDYSQRLVQLPTGIIGVALATTILPSLLKDLREGREENVPKEIADVLSFAFFLTLPASIGLAVLGETVLDSIYYGGRWDHLATMTAFYPLVFYSFAIPFYSINKVLVSSYYAFSDTKTPLRIQLVSFFLSIVVSIGLMYFLKHSAIALASALSASVTSSLLLFYLKSHQVKIPFSTVWLRVFKMMPALLGLLLWLIISEWVAKPVLVNYLTSEWGLGFANVSRICLVVSILPAVVIYFVTASLIRIPESEIILGRFLKKIRKKSIQS</sequence>
<dbReference type="GO" id="GO:0034204">
    <property type="term" value="P:lipid translocation"/>
    <property type="evidence" value="ECO:0007669"/>
    <property type="project" value="TreeGrafter"/>
</dbReference>
<organism evidence="12 13">
    <name type="scientific">Leptospira perdikensis</name>
    <dbReference type="NCBI Taxonomy" id="2484948"/>
    <lineage>
        <taxon>Bacteria</taxon>
        <taxon>Pseudomonadati</taxon>
        <taxon>Spirochaetota</taxon>
        <taxon>Spirochaetia</taxon>
        <taxon>Leptospirales</taxon>
        <taxon>Leptospiraceae</taxon>
        <taxon>Leptospira</taxon>
    </lineage>
</organism>
<evidence type="ECO:0000313" key="13">
    <source>
        <dbReference type="Proteomes" id="UP000298125"/>
    </source>
</evidence>
<dbReference type="HAMAP" id="MF_02078">
    <property type="entry name" value="MurJ_MviN"/>
    <property type="match status" value="1"/>
</dbReference>
<protein>
    <recommendedName>
        <fullName evidence="10">Probable lipid II flippase MurJ</fullName>
    </recommendedName>
</protein>
<dbReference type="PANTHER" id="PTHR47019:SF1">
    <property type="entry name" value="LIPID II FLIPPASE MURJ"/>
    <property type="match status" value="1"/>
</dbReference>
<dbReference type="PRINTS" id="PR01806">
    <property type="entry name" value="VIRFACTRMVIN"/>
</dbReference>
<evidence type="ECO:0000256" key="7">
    <source>
        <dbReference type="ARBA" id="ARBA00023136"/>
    </source>
</evidence>
<dbReference type="Proteomes" id="UP000298125">
    <property type="component" value="Unassembled WGS sequence"/>
</dbReference>
<dbReference type="PIRSF" id="PIRSF002869">
    <property type="entry name" value="MviN"/>
    <property type="match status" value="1"/>
</dbReference>
<feature type="transmembrane region" description="Helical" evidence="10">
    <location>
        <begin position="284"/>
        <end position="304"/>
    </location>
</feature>
<feature type="transmembrane region" description="Helical" evidence="10">
    <location>
        <begin position="493"/>
        <end position="515"/>
    </location>
</feature>
<dbReference type="OrthoDB" id="9804143at2"/>
<feature type="transmembrane region" description="Helical" evidence="10">
    <location>
        <begin position="127"/>
        <end position="154"/>
    </location>
</feature>
<dbReference type="EMBL" id="RQGA01000009">
    <property type="protein sequence ID" value="TGL40983.1"/>
    <property type="molecule type" value="Genomic_DNA"/>
</dbReference>
<feature type="transmembrane region" description="Helical" evidence="10">
    <location>
        <begin position="97"/>
        <end position="121"/>
    </location>
</feature>
<evidence type="ECO:0000256" key="2">
    <source>
        <dbReference type="ARBA" id="ARBA00022475"/>
    </source>
</evidence>
<keyword evidence="6 10" id="KW-1133">Transmembrane helix</keyword>
<dbReference type="GO" id="GO:0008360">
    <property type="term" value="P:regulation of cell shape"/>
    <property type="evidence" value="ECO:0007669"/>
    <property type="project" value="UniProtKB-UniRule"/>
</dbReference>
<evidence type="ECO:0000256" key="6">
    <source>
        <dbReference type="ARBA" id="ARBA00022989"/>
    </source>
</evidence>
<proteinExistence type="inferred from homology"/>
<evidence type="ECO:0000256" key="5">
    <source>
        <dbReference type="ARBA" id="ARBA00022984"/>
    </source>
</evidence>
<comment type="subcellular location">
    <subcellularLocation>
        <location evidence="1 10">Cell membrane</location>
        <topology evidence="1 10">Multi-pass membrane protein</topology>
    </subcellularLocation>
</comment>
<dbReference type="Pfam" id="PF03023">
    <property type="entry name" value="MurJ"/>
    <property type="match status" value="1"/>
</dbReference>
<name>A0A4R9JIX5_9LEPT</name>
<dbReference type="InterPro" id="IPR051050">
    <property type="entry name" value="Lipid_II_flippase_MurJ/MviN"/>
</dbReference>
<feature type="transmembrane region" description="Helical" evidence="10">
    <location>
        <begin position="35"/>
        <end position="53"/>
    </location>
</feature>
<dbReference type="UniPathway" id="UPA00219"/>
<comment type="similarity">
    <text evidence="9 10 11">Belongs to the MurJ/MviN family.</text>
</comment>
<keyword evidence="10 11" id="KW-0813">Transport</keyword>
<dbReference type="InterPro" id="IPR004268">
    <property type="entry name" value="MurJ"/>
</dbReference>
<comment type="caution">
    <text evidence="12">The sequence shown here is derived from an EMBL/GenBank/DDBJ whole genome shotgun (WGS) entry which is preliminary data.</text>
</comment>
<evidence type="ECO:0000256" key="10">
    <source>
        <dbReference type="HAMAP-Rule" id="MF_02078"/>
    </source>
</evidence>
<dbReference type="AlphaFoldDB" id="A0A4R9JIX5"/>
<dbReference type="GO" id="GO:0015648">
    <property type="term" value="F:lipid-linked peptidoglycan transporter activity"/>
    <property type="evidence" value="ECO:0007669"/>
    <property type="project" value="UniProtKB-UniRule"/>
</dbReference>
<feature type="transmembrane region" description="Helical" evidence="10">
    <location>
        <begin position="325"/>
        <end position="345"/>
    </location>
</feature>
<keyword evidence="13" id="KW-1185">Reference proteome</keyword>
<evidence type="ECO:0000256" key="11">
    <source>
        <dbReference type="PIRNR" id="PIRNR002869"/>
    </source>
</evidence>
<accession>A0A4R9JIX5</accession>
<keyword evidence="4 10" id="KW-0133">Cell shape</keyword>
<feature type="transmembrane region" description="Helical" evidence="10">
    <location>
        <begin position="398"/>
        <end position="416"/>
    </location>
</feature>
<dbReference type="GO" id="GO:0009252">
    <property type="term" value="P:peptidoglycan biosynthetic process"/>
    <property type="evidence" value="ECO:0007669"/>
    <property type="project" value="UniProtKB-UniRule"/>
</dbReference>
<evidence type="ECO:0000256" key="1">
    <source>
        <dbReference type="ARBA" id="ARBA00004651"/>
    </source>
</evidence>
<keyword evidence="10 11" id="KW-0961">Cell wall biogenesis/degradation</keyword>
<feature type="transmembrane region" description="Helical" evidence="10">
    <location>
        <begin position="357"/>
        <end position="378"/>
    </location>
</feature>
<keyword evidence="3 10" id="KW-0812">Transmembrane</keyword>
<dbReference type="PANTHER" id="PTHR47019">
    <property type="entry name" value="LIPID II FLIPPASE MURJ"/>
    <property type="match status" value="1"/>
</dbReference>
<feature type="transmembrane region" description="Helical" evidence="10">
    <location>
        <begin position="166"/>
        <end position="187"/>
    </location>
</feature>
<evidence type="ECO:0000256" key="4">
    <source>
        <dbReference type="ARBA" id="ARBA00022960"/>
    </source>
</evidence>
<keyword evidence="2 10" id="KW-1003">Cell membrane</keyword>
<keyword evidence="7 10" id="KW-0472">Membrane</keyword>